<evidence type="ECO:0000256" key="6">
    <source>
        <dbReference type="ARBA" id="ARBA00023242"/>
    </source>
</evidence>
<evidence type="ECO:0000256" key="5">
    <source>
        <dbReference type="ARBA" id="ARBA00022833"/>
    </source>
</evidence>
<dbReference type="InterPro" id="IPR051059">
    <property type="entry name" value="VerF-like"/>
</dbReference>
<dbReference type="Proteomes" id="UP001327957">
    <property type="component" value="Unassembled WGS sequence"/>
</dbReference>
<dbReference type="EMBL" id="JASAOK010000045">
    <property type="protein sequence ID" value="KAK6212238.1"/>
    <property type="molecule type" value="Genomic_DNA"/>
</dbReference>
<dbReference type="CDD" id="cd12148">
    <property type="entry name" value="fungal_TF_MHR"/>
    <property type="match status" value="1"/>
</dbReference>
<keyword evidence="6" id="KW-0539">Nucleus</keyword>
<comment type="subcellular location">
    <subcellularLocation>
        <location evidence="1">Nucleus</location>
    </subcellularLocation>
</comment>
<reference evidence="7 8" key="1">
    <citation type="submission" date="2023-04" db="EMBL/GenBank/DDBJ databases">
        <title>Colletotrichum tabacum stain YC1 causing leaf anthracnose on Nicotiana tabacum(L.) cv.</title>
        <authorList>
            <person name="Ji Z."/>
            <person name="Wang M."/>
            <person name="Zhang J."/>
            <person name="Wang N."/>
            <person name="Zhou Z."/>
        </authorList>
    </citation>
    <scope>NUCLEOTIDE SEQUENCE [LARGE SCALE GENOMIC DNA]</scope>
    <source>
        <strain evidence="7 8">YC1</strain>
    </source>
</reference>
<keyword evidence="8" id="KW-1185">Reference proteome</keyword>
<evidence type="ECO:0008006" key="9">
    <source>
        <dbReference type="Google" id="ProtNLM"/>
    </source>
</evidence>
<name>A0AAV9T2I3_9PEZI</name>
<dbReference type="GO" id="GO:0000978">
    <property type="term" value="F:RNA polymerase II cis-regulatory region sequence-specific DNA binding"/>
    <property type="evidence" value="ECO:0007669"/>
    <property type="project" value="InterPro"/>
</dbReference>
<organism evidence="7 8">
    <name type="scientific">Colletotrichum tabaci</name>
    <dbReference type="NCBI Taxonomy" id="1209068"/>
    <lineage>
        <taxon>Eukaryota</taxon>
        <taxon>Fungi</taxon>
        <taxon>Dikarya</taxon>
        <taxon>Ascomycota</taxon>
        <taxon>Pezizomycotina</taxon>
        <taxon>Sordariomycetes</taxon>
        <taxon>Hypocreomycetidae</taxon>
        <taxon>Glomerellales</taxon>
        <taxon>Glomerellaceae</taxon>
        <taxon>Colletotrichum</taxon>
        <taxon>Colletotrichum destructivum species complex</taxon>
    </lineage>
</organism>
<comment type="caution">
    <text evidence="7">The sequence shown here is derived from an EMBL/GenBank/DDBJ whole genome shotgun (WGS) entry which is preliminary data.</text>
</comment>
<evidence type="ECO:0000313" key="8">
    <source>
        <dbReference type="Proteomes" id="UP001327957"/>
    </source>
</evidence>
<keyword evidence="4" id="KW-0863">Zinc-finger</keyword>
<evidence type="ECO:0000256" key="2">
    <source>
        <dbReference type="ARBA" id="ARBA00022723"/>
    </source>
</evidence>
<proteinExistence type="predicted"/>
<evidence type="ECO:0000256" key="1">
    <source>
        <dbReference type="ARBA" id="ARBA00004123"/>
    </source>
</evidence>
<dbReference type="PANTHER" id="PTHR40626">
    <property type="entry name" value="MIP31509P"/>
    <property type="match status" value="1"/>
</dbReference>
<evidence type="ECO:0000313" key="7">
    <source>
        <dbReference type="EMBL" id="KAK6212238.1"/>
    </source>
</evidence>
<evidence type="ECO:0000256" key="3">
    <source>
        <dbReference type="ARBA" id="ARBA00022737"/>
    </source>
</evidence>
<dbReference type="GO" id="GO:0000785">
    <property type="term" value="C:chromatin"/>
    <property type="evidence" value="ECO:0007669"/>
    <property type="project" value="TreeGrafter"/>
</dbReference>
<keyword evidence="2" id="KW-0479">Metal-binding</keyword>
<sequence>MGYEHPFVLDGILAVAAIHKAHLLPLQREKYLDIAAYYQTRGLGGFRSALFYIGDTNWKPSFCFSSTIILYVCALAAHSNGEPALGTVSEVLKLFVLLRGFRSVLLPCKAEIRETQFAPLSHGIWIVEENSKDFDRDIFSDNSPLPKDIFDRLHRLTAFFRRELPEGSRRDYEIAVSELRKAAVLLTLAGDHPEVGMLFFYPYSVPSNIIADIQAGSPLEEATSSSVTIGAGAASSFSTGTTVGVPNNDKDRTKITVAFLLGLTNPNSDNILEFLANEAASRTEGEGTDPSMRPTPPQYPPGTLIDEDFTFLPYGFASSFAPEFMDFQSLETLSTDTLPSTTASPFDPESWSSRAADIVSDLHDVHNNLREIDPWYDGSFNLETAESVFSAENLCNFAATYFRVSHLDFPIVHRPDFGTERTNKLLLLAVGLSGSLRSPPSDDVLAARGFLSLAEEYIFRGLARLMPPGSAPEFTIEVQETFQAALMIHCVQFFRNDIASRRKNRTQRLPVLVSAVRCLGLAQVRHAPIFQYEDFVLNETKIRLAIWTALGDWQQSGMFNSPPLMTPAELTCDLPSPLELWDAKNSTEYFEAAHALGLDGSRRISSVKHCIDALMRDTWSGIGSFPFQDINGLDLQVLIFGINGMVLSANLMGILPTSAQALLRAVSRWETMWETIRGRMDPTAFEKIGMIRFNSELCWAARKIVQVAISGDKSSAYMQKVGHDSLVQLHEFVRQYRDS</sequence>
<dbReference type="GO" id="GO:0000981">
    <property type="term" value="F:DNA-binding transcription factor activity, RNA polymerase II-specific"/>
    <property type="evidence" value="ECO:0007669"/>
    <property type="project" value="InterPro"/>
</dbReference>
<dbReference type="PANTHER" id="PTHR40626:SF1">
    <property type="entry name" value="TRANSCRIPTION FACTOR WITH C2H2 AND ZN(2)-CYS(6) DNA BINDING DOMAIN (EUROFUNG)"/>
    <property type="match status" value="1"/>
</dbReference>
<keyword evidence="3" id="KW-0677">Repeat</keyword>
<protein>
    <recommendedName>
        <fullName evidence="9">Transcription factor domain-containing protein</fullName>
    </recommendedName>
</protein>
<keyword evidence="5" id="KW-0862">Zinc</keyword>
<accession>A0AAV9T2I3</accession>
<evidence type="ECO:0000256" key="4">
    <source>
        <dbReference type="ARBA" id="ARBA00022771"/>
    </source>
</evidence>
<dbReference type="GO" id="GO:0008270">
    <property type="term" value="F:zinc ion binding"/>
    <property type="evidence" value="ECO:0007669"/>
    <property type="project" value="UniProtKB-KW"/>
</dbReference>
<gene>
    <name evidence="7" type="ORF">QIS74_10192</name>
</gene>
<dbReference type="GO" id="GO:0005634">
    <property type="term" value="C:nucleus"/>
    <property type="evidence" value="ECO:0007669"/>
    <property type="project" value="UniProtKB-SubCell"/>
</dbReference>
<dbReference type="AlphaFoldDB" id="A0AAV9T2I3"/>